<protein>
    <submittedName>
        <fullName evidence="1">Uncharacterized protein</fullName>
    </submittedName>
</protein>
<keyword evidence="2" id="KW-1185">Reference proteome</keyword>
<gene>
    <name evidence="1" type="ordered locus">swp_3886</name>
</gene>
<proteinExistence type="predicted"/>
<organism evidence="1 2">
    <name type="scientific">Shewanella piezotolerans (strain WP3 / JCM 13877)</name>
    <dbReference type="NCBI Taxonomy" id="225849"/>
    <lineage>
        <taxon>Bacteria</taxon>
        <taxon>Pseudomonadati</taxon>
        <taxon>Pseudomonadota</taxon>
        <taxon>Gammaproteobacteria</taxon>
        <taxon>Alteromonadales</taxon>
        <taxon>Shewanellaceae</taxon>
        <taxon>Shewanella</taxon>
    </lineage>
</organism>
<dbReference type="HOGENOM" id="CLU_3405406_0_0_6"/>
<reference evidence="1 2" key="1">
    <citation type="journal article" date="2008" name="PLoS ONE">
        <title>Environmental adaptation: genomic analysis of the piezotolerant and psychrotolerant deep-sea iron reducing bacterium Shewanella piezotolerans WP3.</title>
        <authorList>
            <person name="Wang F."/>
            <person name="Wang J."/>
            <person name="Jian H."/>
            <person name="Zhang B."/>
            <person name="Li S."/>
            <person name="Wang F."/>
            <person name="Zeng X."/>
            <person name="Gao L."/>
            <person name="Bartlett D.H."/>
            <person name="Yu J."/>
            <person name="Hu S."/>
            <person name="Xiao X."/>
        </authorList>
    </citation>
    <scope>NUCLEOTIDE SEQUENCE [LARGE SCALE GENOMIC DNA]</scope>
    <source>
        <strain evidence="2">WP3 / JCM 13877</strain>
    </source>
</reference>
<evidence type="ECO:0000313" key="1">
    <source>
        <dbReference type="EMBL" id="ACJ30563.1"/>
    </source>
</evidence>
<dbReference type="Proteomes" id="UP000000753">
    <property type="component" value="Chromosome"/>
</dbReference>
<sequence>MAANCSNTLIKQVEQRTSGQSSAKVSDCIR</sequence>
<dbReference type="EMBL" id="CP000472">
    <property type="protein sequence ID" value="ACJ30563.1"/>
    <property type="molecule type" value="Genomic_DNA"/>
</dbReference>
<dbReference type="KEGG" id="swp:swp_3886"/>
<accession>B8CQU7</accession>
<evidence type="ECO:0000313" key="2">
    <source>
        <dbReference type="Proteomes" id="UP000000753"/>
    </source>
</evidence>
<name>B8CQU7_SHEPW</name>
<dbReference type="AlphaFoldDB" id="B8CQU7"/>